<dbReference type="OrthoDB" id="561517at2"/>
<organism evidence="1">
    <name type="scientific">Cyanothece sp. (strain PCC 7425 / ATCC 29141)</name>
    <dbReference type="NCBI Taxonomy" id="395961"/>
    <lineage>
        <taxon>Bacteria</taxon>
        <taxon>Bacillati</taxon>
        <taxon>Cyanobacteriota</taxon>
        <taxon>Cyanophyceae</taxon>
        <taxon>Gomontiellales</taxon>
        <taxon>Cyanothecaceae</taxon>
        <taxon>Cyanothece</taxon>
    </lineage>
</organism>
<proteinExistence type="predicted"/>
<dbReference type="eggNOG" id="ENOG5032ZTS">
    <property type="taxonomic scope" value="Bacteria"/>
</dbReference>
<dbReference type="KEGG" id="cyn:Cyan7425_0889"/>
<evidence type="ECO:0000313" key="1">
    <source>
        <dbReference type="EMBL" id="ACL43275.1"/>
    </source>
</evidence>
<sequence>MPLNGTERIDPAAIVRLSHAQSHLYAEVIQVMAERQMGWLRPLLLAEAEDESGAESPVPVKIHDLRQGADLLWPLDLLEPALDTEVLPLFSQLPPTDLLHLNGGETGGETAALSRRRLHQFMQQLWQANPVAFQLRQLEHNLAEKG</sequence>
<accession>B8HWX2</accession>
<name>B8HWX2_CYAP4</name>
<reference evidence="1" key="1">
    <citation type="submission" date="2009-01" db="EMBL/GenBank/DDBJ databases">
        <title>Complete sequence of chromosome Cyanothece sp. PCC 7425.</title>
        <authorList>
            <consortium name="US DOE Joint Genome Institute"/>
            <person name="Lucas S."/>
            <person name="Copeland A."/>
            <person name="Lapidus A."/>
            <person name="Glavina del Rio T."/>
            <person name="Dalin E."/>
            <person name="Tice H."/>
            <person name="Bruce D."/>
            <person name="Goodwin L."/>
            <person name="Pitluck S."/>
            <person name="Sims D."/>
            <person name="Meineke L."/>
            <person name="Brettin T."/>
            <person name="Detter J.C."/>
            <person name="Han C."/>
            <person name="Larimer F."/>
            <person name="Land M."/>
            <person name="Hauser L."/>
            <person name="Kyrpides N."/>
            <person name="Ovchinnikova G."/>
            <person name="Liberton M."/>
            <person name="Stoeckel J."/>
            <person name="Banerjee A."/>
            <person name="Singh A."/>
            <person name="Page L."/>
            <person name="Sato H."/>
            <person name="Zhao L."/>
            <person name="Sherman L."/>
            <person name="Pakrasi H."/>
            <person name="Richardson P."/>
        </authorList>
    </citation>
    <scope>NUCLEOTIDE SEQUENCE</scope>
    <source>
        <strain evidence="1">PCC 7425</strain>
    </source>
</reference>
<dbReference type="HOGENOM" id="CLU_137178_0_0_3"/>
<gene>
    <name evidence="1" type="ordered locus">Cyan7425_0889</name>
</gene>
<protein>
    <submittedName>
        <fullName evidence="1">Uncharacterized protein</fullName>
    </submittedName>
</protein>
<dbReference type="EMBL" id="CP001344">
    <property type="protein sequence ID" value="ACL43275.1"/>
    <property type="molecule type" value="Genomic_DNA"/>
</dbReference>
<dbReference type="STRING" id="395961.Cyan7425_0889"/>
<dbReference type="AlphaFoldDB" id="B8HWX2"/>